<dbReference type="InterPro" id="IPR011908">
    <property type="entry name" value="LipoPS_heptosylTferase-I"/>
</dbReference>
<keyword evidence="7" id="KW-0448">Lipopolysaccharide biosynthesis</keyword>
<comment type="catalytic activity">
    <reaction evidence="13">
        <text>an alpha-Kdo-(2-&gt;4)-alpha-Kdo-(2-&gt;6)-lipid A + ADP-L-glycero-beta-D-manno-heptose = an L-alpha-D-Hep-(1-&gt;5)-[alpha-Kdo-(2-&gt;4)]-alpha-Kdo-(2-&gt;6)-lipid A + ADP + H(+)</text>
        <dbReference type="Rhea" id="RHEA:74067"/>
        <dbReference type="ChEBI" id="CHEBI:15378"/>
        <dbReference type="ChEBI" id="CHEBI:61506"/>
        <dbReference type="ChEBI" id="CHEBI:176431"/>
        <dbReference type="ChEBI" id="CHEBI:193068"/>
        <dbReference type="ChEBI" id="CHEBI:456216"/>
        <dbReference type="EC" id="2.4.99.23"/>
    </reaction>
</comment>
<keyword evidence="6 15" id="KW-0808">Transferase</keyword>
<comment type="pathway">
    <text evidence="2">Bacterial outer membrane biogenesis; LPS core biosynthesis.</text>
</comment>
<evidence type="ECO:0000256" key="4">
    <source>
        <dbReference type="ARBA" id="ARBA00022519"/>
    </source>
</evidence>
<evidence type="ECO:0000256" key="6">
    <source>
        <dbReference type="ARBA" id="ARBA00022679"/>
    </source>
</evidence>
<evidence type="ECO:0000256" key="5">
    <source>
        <dbReference type="ARBA" id="ARBA00022676"/>
    </source>
</evidence>
<evidence type="ECO:0000313" key="15">
    <source>
        <dbReference type="EMBL" id="EAL3735423.1"/>
    </source>
</evidence>
<dbReference type="SUPFAM" id="SSF53756">
    <property type="entry name" value="UDP-Glycosyltransferase/glycogen phosphorylase"/>
    <property type="match status" value="1"/>
</dbReference>
<evidence type="ECO:0000313" key="14">
    <source>
        <dbReference type="EMBL" id="EAK3958516.1"/>
    </source>
</evidence>
<dbReference type="Pfam" id="PF01075">
    <property type="entry name" value="Glyco_transf_9"/>
    <property type="match status" value="1"/>
</dbReference>
<dbReference type="GO" id="GO:0009244">
    <property type="term" value="P:lipopolysaccharide core region biosynthetic process"/>
    <property type="evidence" value="ECO:0007669"/>
    <property type="project" value="InterPro"/>
</dbReference>
<protein>
    <recommendedName>
        <fullName evidence="11">Lipopolysaccharide heptosyltransferase 1</fullName>
        <ecNumber evidence="10">2.4.99.23</ecNumber>
    </recommendedName>
    <alternativeName>
        <fullName evidence="12">ADP-heptose:lipopolysaccharide heptosyltransferase I</fullName>
    </alternativeName>
</protein>
<evidence type="ECO:0000256" key="9">
    <source>
        <dbReference type="ARBA" id="ARBA00043995"/>
    </source>
</evidence>
<dbReference type="CDD" id="cd03789">
    <property type="entry name" value="GT9_LPS_heptosyltransferase"/>
    <property type="match status" value="1"/>
</dbReference>
<evidence type="ECO:0000256" key="10">
    <source>
        <dbReference type="ARBA" id="ARBA00044041"/>
    </source>
</evidence>
<comment type="subcellular location">
    <subcellularLocation>
        <location evidence="1">Cell inner membrane</location>
        <topology evidence="1">Peripheral membrane protein</topology>
        <orientation evidence="1">Cytoplasmic side</orientation>
    </subcellularLocation>
</comment>
<reference evidence="15 16" key="2">
    <citation type="submission" date="2018-05" db="EMBL/GenBank/DDBJ databases">
        <authorList>
            <consortium name="NARMS: The National Antimicrobial Resistance Monitoring System"/>
        </authorList>
    </citation>
    <scope>NUCLEOTIDE SEQUENCE [LARGE SCALE GENOMIC DNA]</scope>
    <source>
        <strain evidence="15 16">FSIS1607212</strain>
    </source>
</reference>
<evidence type="ECO:0000256" key="7">
    <source>
        <dbReference type="ARBA" id="ARBA00022985"/>
    </source>
</evidence>
<keyword evidence="5" id="KW-0328">Glycosyltransferase</keyword>
<evidence type="ECO:0000256" key="11">
    <source>
        <dbReference type="ARBA" id="ARBA00044190"/>
    </source>
</evidence>
<evidence type="ECO:0000313" key="16">
    <source>
        <dbReference type="Proteomes" id="UP000335162"/>
    </source>
</evidence>
<dbReference type="Proteomes" id="UP000335162">
    <property type="component" value="Unassembled WGS sequence"/>
</dbReference>
<evidence type="ECO:0000256" key="13">
    <source>
        <dbReference type="ARBA" id="ARBA00049201"/>
    </source>
</evidence>
<comment type="similarity">
    <text evidence="9">Belongs to the glycosyltransferase 9 family.</text>
</comment>
<name>A0A1E7PAU4_CAMJU</name>
<dbReference type="GO" id="GO:0008713">
    <property type="term" value="F:ADP-heptose-lipopolysaccharide heptosyltransferase activity"/>
    <property type="evidence" value="ECO:0007669"/>
    <property type="project" value="TreeGrafter"/>
</dbReference>
<keyword evidence="8" id="KW-0472">Membrane</keyword>
<keyword evidence="3" id="KW-1003">Cell membrane</keyword>
<evidence type="ECO:0000256" key="2">
    <source>
        <dbReference type="ARBA" id="ARBA00004713"/>
    </source>
</evidence>
<reference evidence="14 17" key="1">
    <citation type="submission" date="2018-05" db="EMBL/GenBank/DDBJ databases">
        <authorList>
            <consortium name="PulseNet: The National Subtyping Network for Foodborne Disease Surveillance"/>
            <person name="Tarr C.L."/>
            <person name="Trees E."/>
            <person name="Katz L.S."/>
            <person name="Carleton-Romer H.A."/>
            <person name="Stroika S."/>
            <person name="Kucerova Z."/>
            <person name="Roache K.F."/>
            <person name="Sabol A.L."/>
            <person name="Besser J."/>
            <person name="Gerner-Smidt P."/>
        </authorList>
    </citation>
    <scope>NUCLEOTIDE SEQUENCE [LARGE SCALE GENOMIC DNA]</scope>
    <source>
        <strain evidence="14 17">PNUSAC003589</strain>
    </source>
</reference>
<dbReference type="EMBL" id="AACFWJ010000001">
    <property type="protein sequence ID" value="EAK3958516.1"/>
    <property type="molecule type" value="Genomic_DNA"/>
</dbReference>
<proteinExistence type="inferred from homology"/>
<dbReference type="InterPro" id="IPR002201">
    <property type="entry name" value="Glyco_trans_9"/>
</dbReference>
<dbReference type="InterPro" id="IPR051199">
    <property type="entry name" value="LPS_LOS_Heptosyltrfase"/>
</dbReference>
<dbReference type="GO" id="GO:0005886">
    <property type="term" value="C:plasma membrane"/>
    <property type="evidence" value="ECO:0007669"/>
    <property type="project" value="UniProtKB-SubCell"/>
</dbReference>
<dbReference type="GO" id="GO:0005829">
    <property type="term" value="C:cytosol"/>
    <property type="evidence" value="ECO:0007669"/>
    <property type="project" value="TreeGrafter"/>
</dbReference>
<dbReference type="AlphaFoldDB" id="A0A1E7PAU4"/>
<keyword evidence="4" id="KW-0997">Cell inner membrane</keyword>
<dbReference type="EC" id="2.4.99.23" evidence="10"/>
<dbReference type="PANTHER" id="PTHR30160">
    <property type="entry name" value="TETRAACYLDISACCHARIDE 4'-KINASE-RELATED"/>
    <property type="match status" value="1"/>
</dbReference>
<evidence type="ECO:0000256" key="8">
    <source>
        <dbReference type="ARBA" id="ARBA00023136"/>
    </source>
</evidence>
<accession>A0A1E7PAU4</accession>
<dbReference type="PANTHER" id="PTHR30160:SF19">
    <property type="entry name" value="LIPOPOLYSACCHARIDE HEPTOSYLTRANSFERASE 1"/>
    <property type="match status" value="1"/>
</dbReference>
<dbReference type="OMA" id="ITHLAWA"/>
<dbReference type="RefSeq" id="WP_002858077.1">
    <property type="nucleotide sequence ID" value="NZ_AP028352.1"/>
</dbReference>
<evidence type="ECO:0000256" key="12">
    <source>
        <dbReference type="ARBA" id="ARBA00044330"/>
    </source>
</evidence>
<evidence type="ECO:0000256" key="1">
    <source>
        <dbReference type="ARBA" id="ARBA00004515"/>
    </source>
</evidence>
<comment type="caution">
    <text evidence="15">The sequence shown here is derived from an EMBL/GenBank/DDBJ whole genome shotgun (WGS) entry which is preliminary data.</text>
</comment>
<sequence>MKIAIVRLSALGDIIQSAVVLQFIKNFKKDIEIHWFVDEKFEGILKNHPLINKLYALPLKDKKILKSLKILLKARKNNYNAVIDLQGLIKSAIVSRILSRNNFGFDKNSLKESFAHNFYNQKLELDYNENVFVRYLSLTSFMLNTDFNVKNLAFKQDIFSVDENLKQLLNNKLKLDKNEKNILIHVGSSVENKIYPKTKLAILCKLLINEFQQTKIWLAWGNVKEYEFAKEVLNLSGIDETHIELAPKFNLEELMAFTKMMNLIIGNDSGPTHLAFALNKASITIFGATPSYRNAFQTHINKIIDAGKKIQNAKHIDKSDFCITRIEEEDIFKLAKGLLNEK</sequence>
<organism evidence="15 16">
    <name type="scientific">Campylobacter jejuni</name>
    <dbReference type="NCBI Taxonomy" id="197"/>
    <lineage>
        <taxon>Bacteria</taxon>
        <taxon>Pseudomonadati</taxon>
        <taxon>Campylobacterota</taxon>
        <taxon>Epsilonproteobacteria</taxon>
        <taxon>Campylobacterales</taxon>
        <taxon>Campylobacteraceae</taxon>
        <taxon>Campylobacter</taxon>
    </lineage>
</organism>
<evidence type="ECO:0000313" key="17">
    <source>
        <dbReference type="Proteomes" id="UP000410873"/>
    </source>
</evidence>
<gene>
    <name evidence="15" type="primary">waaC</name>
    <name evidence="15" type="ORF">BFD99_05485</name>
    <name evidence="14" type="ORF">C1418_01470</name>
</gene>
<evidence type="ECO:0000256" key="3">
    <source>
        <dbReference type="ARBA" id="ARBA00022475"/>
    </source>
</evidence>
<dbReference type="Proteomes" id="UP000410873">
    <property type="component" value="Unassembled WGS sequence"/>
</dbReference>
<dbReference type="Gene3D" id="3.40.50.2000">
    <property type="entry name" value="Glycogen Phosphorylase B"/>
    <property type="match status" value="2"/>
</dbReference>
<dbReference type="NCBIfam" id="TIGR02193">
    <property type="entry name" value="heptsyl_trn_I"/>
    <property type="match status" value="1"/>
</dbReference>
<dbReference type="EMBL" id="AACNRY010000010">
    <property type="protein sequence ID" value="EAL3735423.1"/>
    <property type="molecule type" value="Genomic_DNA"/>
</dbReference>